<dbReference type="PANTHER" id="PTHR35008">
    <property type="entry name" value="BLL4482 PROTEIN-RELATED"/>
    <property type="match status" value="1"/>
</dbReference>
<evidence type="ECO:0000256" key="1">
    <source>
        <dbReference type="ARBA" id="ARBA00022617"/>
    </source>
</evidence>
<dbReference type="Gene3D" id="1.25.10.10">
    <property type="entry name" value="Leucine-rich Repeat Variant"/>
    <property type="match status" value="1"/>
</dbReference>
<evidence type="ECO:0000256" key="4">
    <source>
        <dbReference type="PROSITE-ProRule" id="PRU00433"/>
    </source>
</evidence>
<comment type="caution">
    <text evidence="7">The sequence shown here is derived from an EMBL/GenBank/DDBJ whole genome shotgun (WGS) entry which is preliminary data.</text>
</comment>
<dbReference type="AlphaFoldDB" id="A0A2S7TZE4"/>
<dbReference type="InterPro" id="IPR011989">
    <property type="entry name" value="ARM-like"/>
</dbReference>
<evidence type="ECO:0000313" key="8">
    <source>
        <dbReference type="Proteomes" id="UP000239907"/>
    </source>
</evidence>
<dbReference type="GO" id="GO:0046872">
    <property type="term" value="F:metal ion binding"/>
    <property type="evidence" value="ECO:0007669"/>
    <property type="project" value="UniProtKB-KW"/>
</dbReference>
<keyword evidence="1 4" id="KW-0349">Heme</keyword>
<dbReference type="InterPro" id="IPR009056">
    <property type="entry name" value="Cyt_c-like_dom"/>
</dbReference>
<keyword evidence="3 4" id="KW-0408">Iron</keyword>
<dbReference type="SUPFAM" id="SSF46626">
    <property type="entry name" value="Cytochrome c"/>
    <property type="match status" value="1"/>
</dbReference>
<sequence length="408" mass="44243">MGDKEFLASTDEWFLPCNLYTAPDGTLWMVDMYFGLLQHKAYMTSYPRKQYLSRGLDKPKPSTGRIYRIRYSSNKPSTVPGLEGMEPGRLVEFLSHINRTIRDTAQRLIVESGDISIENELVKLAADISKPLGQIHALWALEGLGRFPAAAFHPAIKSQNDAVVNTALDVMALARTNDEGISKILKAAPMKPSNMHTLVRAMATNGLADQALDIILKNSEVKYINEAFISGLGSDAKAFQQKHGKLANKALENILASAAKTAKTKTAVDGAHLKSEALASFKRGKESYITKAACFGCHGGNGAGLPNLGPPLAPSEWVAGDPERLAKLMLVGMTGPVTVNGTKYTPAAVMPGIKHNPALKDQDVADVMTYIRNAWGNKAEPVSASLVKKTRAATKDRSTPYQEKDLRP</sequence>
<dbReference type="EMBL" id="MQWA01000001">
    <property type="protein sequence ID" value="PQJ28118.1"/>
    <property type="molecule type" value="Genomic_DNA"/>
</dbReference>
<reference evidence="7 8" key="1">
    <citation type="submission" date="2016-12" db="EMBL/GenBank/DDBJ databases">
        <title>Study of bacterial adaptation to deep sea.</title>
        <authorList>
            <person name="Song J."/>
            <person name="Yoshizawa S."/>
            <person name="Kogure K."/>
        </authorList>
    </citation>
    <scope>NUCLEOTIDE SEQUENCE [LARGE SCALE GENOMIC DNA]</scope>
    <source>
        <strain evidence="7 8">SAORIC-165</strain>
    </source>
</reference>
<dbReference type="GO" id="GO:0009055">
    <property type="term" value="F:electron transfer activity"/>
    <property type="evidence" value="ECO:0007669"/>
    <property type="project" value="InterPro"/>
</dbReference>
<dbReference type="Pfam" id="PF00034">
    <property type="entry name" value="Cytochrom_C"/>
    <property type="match status" value="1"/>
</dbReference>
<evidence type="ECO:0000259" key="6">
    <source>
        <dbReference type="PROSITE" id="PS51007"/>
    </source>
</evidence>
<dbReference type="RefSeq" id="WP_105042623.1">
    <property type="nucleotide sequence ID" value="NZ_MQWA01000001.1"/>
</dbReference>
<dbReference type="InterPro" id="IPR036909">
    <property type="entry name" value="Cyt_c-like_dom_sf"/>
</dbReference>
<proteinExistence type="predicted"/>
<evidence type="ECO:0000256" key="3">
    <source>
        <dbReference type="ARBA" id="ARBA00023004"/>
    </source>
</evidence>
<evidence type="ECO:0000256" key="2">
    <source>
        <dbReference type="ARBA" id="ARBA00022723"/>
    </source>
</evidence>
<organism evidence="7 8">
    <name type="scientific">Rubritalea profundi</name>
    <dbReference type="NCBI Taxonomy" id="1658618"/>
    <lineage>
        <taxon>Bacteria</taxon>
        <taxon>Pseudomonadati</taxon>
        <taxon>Verrucomicrobiota</taxon>
        <taxon>Verrucomicrobiia</taxon>
        <taxon>Verrucomicrobiales</taxon>
        <taxon>Rubritaleaceae</taxon>
        <taxon>Rubritalea</taxon>
    </lineage>
</organism>
<dbReference type="Pfam" id="PF23500">
    <property type="entry name" value="DUF7133"/>
    <property type="match status" value="1"/>
</dbReference>
<evidence type="ECO:0000313" key="7">
    <source>
        <dbReference type="EMBL" id="PQJ28118.1"/>
    </source>
</evidence>
<feature type="compositionally biased region" description="Basic and acidic residues" evidence="5">
    <location>
        <begin position="393"/>
        <end position="408"/>
    </location>
</feature>
<keyword evidence="2 4" id="KW-0479">Metal-binding</keyword>
<dbReference type="Gene3D" id="1.10.760.10">
    <property type="entry name" value="Cytochrome c-like domain"/>
    <property type="match status" value="1"/>
</dbReference>
<dbReference type="Proteomes" id="UP000239907">
    <property type="component" value="Unassembled WGS sequence"/>
</dbReference>
<name>A0A2S7TZE4_9BACT</name>
<feature type="domain" description="Cytochrome c" evidence="6">
    <location>
        <begin position="279"/>
        <end position="375"/>
    </location>
</feature>
<dbReference type="PROSITE" id="PS51007">
    <property type="entry name" value="CYTC"/>
    <property type="match status" value="1"/>
</dbReference>
<dbReference type="GO" id="GO:0020037">
    <property type="term" value="F:heme binding"/>
    <property type="evidence" value="ECO:0007669"/>
    <property type="project" value="InterPro"/>
</dbReference>
<dbReference type="InterPro" id="IPR055557">
    <property type="entry name" value="DUF7133"/>
</dbReference>
<protein>
    <recommendedName>
        <fullName evidence="6">Cytochrome c domain-containing protein</fullName>
    </recommendedName>
</protein>
<dbReference type="InterPro" id="IPR051459">
    <property type="entry name" value="Cytochrome_c-type_DH"/>
</dbReference>
<gene>
    <name evidence="7" type="ORF">BSZ32_06115</name>
</gene>
<dbReference type="OrthoDB" id="174301at2"/>
<feature type="region of interest" description="Disordered" evidence="5">
    <location>
        <begin position="383"/>
        <end position="408"/>
    </location>
</feature>
<accession>A0A2S7TZE4</accession>
<evidence type="ECO:0000256" key="5">
    <source>
        <dbReference type="SAM" id="MobiDB-lite"/>
    </source>
</evidence>
<dbReference type="PANTHER" id="PTHR35008:SF8">
    <property type="entry name" value="ALCOHOL DEHYDROGENASE CYTOCHROME C SUBUNIT"/>
    <property type="match status" value="1"/>
</dbReference>
<keyword evidence="8" id="KW-1185">Reference proteome</keyword>